<dbReference type="RefSeq" id="WP_203945205.1">
    <property type="nucleotide sequence ID" value="NZ_BOOR01000023.1"/>
</dbReference>
<accession>A0A8J3UZM5</accession>
<proteinExistence type="predicted"/>
<evidence type="ECO:0000313" key="1">
    <source>
        <dbReference type="EMBL" id="GII54999.1"/>
    </source>
</evidence>
<dbReference type="PROSITE" id="PS51257">
    <property type="entry name" value="PROKAR_LIPOPROTEIN"/>
    <property type="match status" value="1"/>
</dbReference>
<dbReference type="AlphaFoldDB" id="A0A8J3UZM5"/>
<sequence>MRIIQVVVMCGLIVVAGACGVEGRTYTRAESSAEAARLRTALATLDGLPEGFSARARESWRPPFSPRKKACRILFDAAAGSPPRDGLGGTATATFEGDHIGELAGVGLAVYTGGGGASERLGELRDAMEGCGTARSGAMGGNDRLVATELALGDVGADVEARRLTGRVGGYPYEMHLVVAGVGHTVIALVHAGLTPPDAGRTEELARSLVREVGSLDS</sequence>
<dbReference type="Proteomes" id="UP000605992">
    <property type="component" value="Unassembled WGS sequence"/>
</dbReference>
<protein>
    <recommendedName>
        <fullName evidence="3">Lipoprotein</fullName>
    </recommendedName>
</protein>
<gene>
    <name evidence="1" type="ORF">Pth03_33880</name>
</gene>
<dbReference type="EMBL" id="BOOR01000023">
    <property type="protein sequence ID" value="GII54999.1"/>
    <property type="molecule type" value="Genomic_DNA"/>
</dbReference>
<reference evidence="1" key="1">
    <citation type="submission" date="2021-01" db="EMBL/GenBank/DDBJ databases">
        <title>Whole genome shotgun sequence of Planotetraspora thailandica NBRC 104271.</title>
        <authorList>
            <person name="Komaki H."/>
            <person name="Tamura T."/>
        </authorList>
    </citation>
    <scope>NUCLEOTIDE SEQUENCE</scope>
    <source>
        <strain evidence="1">NBRC 104271</strain>
    </source>
</reference>
<name>A0A8J3UZM5_9ACTN</name>
<comment type="caution">
    <text evidence="1">The sequence shown here is derived from an EMBL/GenBank/DDBJ whole genome shotgun (WGS) entry which is preliminary data.</text>
</comment>
<evidence type="ECO:0000313" key="2">
    <source>
        <dbReference type="Proteomes" id="UP000605992"/>
    </source>
</evidence>
<keyword evidence="2" id="KW-1185">Reference proteome</keyword>
<evidence type="ECO:0008006" key="3">
    <source>
        <dbReference type="Google" id="ProtNLM"/>
    </source>
</evidence>
<organism evidence="1 2">
    <name type="scientific">Planotetraspora thailandica</name>
    <dbReference type="NCBI Taxonomy" id="487172"/>
    <lineage>
        <taxon>Bacteria</taxon>
        <taxon>Bacillati</taxon>
        <taxon>Actinomycetota</taxon>
        <taxon>Actinomycetes</taxon>
        <taxon>Streptosporangiales</taxon>
        <taxon>Streptosporangiaceae</taxon>
        <taxon>Planotetraspora</taxon>
    </lineage>
</organism>